<protein>
    <submittedName>
        <fullName evidence="4">Uncharacterized protein LOC106013111</fullName>
    </submittedName>
</protein>
<feature type="region of interest" description="Disordered" evidence="1">
    <location>
        <begin position="89"/>
        <end position="133"/>
    </location>
</feature>
<keyword evidence="2" id="KW-1133">Transmembrane helix</keyword>
<gene>
    <name evidence="4" type="primary">LOC106013111</name>
</gene>
<organism evidence="3 4">
    <name type="scientific">Aplysia californica</name>
    <name type="common">California sea hare</name>
    <dbReference type="NCBI Taxonomy" id="6500"/>
    <lineage>
        <taxon>Eukaryota</taxon>
        <taxon>Metazoa</taxon>
        <taxon>Spiralia</taxon>
        <taxon>Lophotrochozoa</taxon>
        <taxon>Mollusca</taxon>
        <taxon>Gastropoda</taxon>
        <taxon>Heterobranchia</taxon>
        <taxon>Euthyneura</taxon>
        <taxon>Tectipleura</taxon>
        <taxon>Aplysiida</taxon>
        <taxon>Aplysioidea</taxon>
        <taxon>Aplysiidae</taxon>
        <taxon>Aplysia</taxon>
    </lineage>
</organism>
<keyword evidence="2" id="KW-0812">Transmembrane</keyword>
<proteinExistence type="predicted"/>
<dbReference type="Proteomes" id="UP000694888">
    <property type="component" value="Unplaced"/>
</dbReference>
<keyword evidence="2" id="KW-0472">Membrane</keyword>
<evidence type="ECO:0000313" key="4">
    <source>
        <dbReference type="RefSeq" id="XP_012943399.1"/>
    </source>
</evidence>
<accession>A0ABM1A9I0</accession>
<evidence type="ECO:0000256" key="2">
    <source>
        <dbReference type="SAM" id="Phobius"/>
    </source>
</evidence>
<keyword evidence="3" id="KW-1185">Reference proteome</keyword>
<evidence type="ECO:0000256" key="1">
    <source>
        <dbReference type="SAM" id="MobiDB-lite"/>
    </source>
</evidence>
<dbReference type="GeneID" id="106013111"/>
<dbReference type="RefSeq" id="XP_012943399.1">
    <property type="nucleotide sequence ID" value="XM_013087945.1"/>
</dbReference>
<feature type="transmembrane region" description="Helical" evidence="2">
    <location>
        <begin position="24"/>
        <end position="45"/>
    </location>
</feature>
<feature type="region of interest" description="Disordered" evidence="1">
    <location>
        <begin position="156"/>
        <end position="175"/>
    </location>
</feature>
<evidence type="ECO:0000313" key="3">
    <source>
        <dbReference type="Proteomes" id="UP000694888"/>
    </source>
</evidence>
<name>A0ABM1A9I0_APLCA</name>
<feature type="compositionally biased region" description="Acidic residues" evidence="1">
    <location>
        <begin position="101"/>
        <end position="117"/>
    </location>
</feature>
<sequence length="175" mass="19688">MVSGKADAAKYFSPNHHHLHLQQLVPAIPAAFISLLVLVLCLYYYRQSGKELPSGVKIHRAQSEATSTLSDDMLESFRLSKVQEMIKQRKSFRARSREGYDANDQEEAGEEEEEEDGGSSREETMAPFRPRSSMVISTGVPRKYVPVADAGLRRMFGPSGRQRWINKQRAAGRSC</sequence>
<reference evidence="4" key="1">
    <citation type="submission" date="2025-08" db="UniProtKB">
        <authorList>
            <consortium name="RefSeq"/>
        </authorList>
    </citation>
    <scope>IDENTIFICATION</scope>
</reference>